<dbReference type="Gene3D" id="1.10.10.60">
    <property type="entry name" value="Homeodomain-like"/>
    <property type="match status" value="1"/>
</dbReference>
<dbReference type="InterPro" id="IPR051054">
    <property type="entry name" value="SorC_transcr_regulators"/>
</dbReference>
<dbReference type="EMBL" id="FNOU01000004">
    <property type="protein sequence ID" value="SDX60417.1"/>
    <property type="molecule type" value="Genomic_DNA"/>
</dbReference>
<evidence type="ECO:0000259" key="6">
    <source>
        <dbReference type="Pfam" id="PF12802"/>
    </source>
</evidence>
<sequence length="327" mass="36183">MKEKELIRLIKASQLYYEQNMTQAEIAKEMEISRPSVSNLLARARKEGLVTITVKPFESTTFGKAQVLRNYFDLKSCQVVSVGRTKKETEQNISNQVVDTLLSVLPRTRVLGLGWGYNMGQVVGALCQRGIKDKPSATLCPMIGTATIPHKGYHPNELCTDASQKLGIPAEFLISPAFPTTRQEYRLFINTENYANIYTLWKRMDTCMVTLGGYPCVPDHATASRFGRRLVSERAVGNMLSFFFDIHGNAIRGEDDCAIQMPLKQLGRIRNFIGVAPAGGSASAVIGCLNTHVVKHLVIDEGIAGEVVKYLYETEKLGKFDEGGAIL</sequence>
<comment type="similarity">
    <text evidence="1">Belongs to the SorC transcriptional regulatory family.</text>
</comment>
<organism evidence="7 8">
    <name type="scientific">Eubacterium barkeri</name>
    <name type="common">Clostridium barkeri</name>
    <dbReference type="NCBI Taxonomy" id="1528"/>
    <lineage>
        <taxon>Bacteria</taxon>
        <taxon>Bacillati</taxon>
        <taxon>Bacillota</taxon>
        <taxon>Clostridia</taxon>
        <taxon>Eubacteriales</taxon>
        <taxon>Eubacteriaceae</taxon>
        <taxon>Eubacterium</taxon>
    </lineage>
</organism>
<dbReference type="Proteomes" id="UP000199652">
    <property type="component" value="Unassembled WGS sequence"/>
</dbReference>
<dbReference type="GO" id="GO:0016987">
    <property type="term" value="F:sigma factor activity"/>
    <property type="evidence" value="ECO:0007669"/>
    <property type="project" value="InterPro"/>
</dbReference>
<keyword evidence="4" id="KW-0804">Transcription</keyword>
<dbReference type="PANTHER" id="PTHR34294">
    <property type="entry name" value="TRANSCRIPTIONAL REGULATOR-RELATED"/>
    <property type="match status" value="1"/>
</dbReference>
<dbReference type="Pfam" id="PF04198">
    <property type="entry name" value="Sugar-bind"/>
    <property type="match status" value="1"/>
</dbReference>
<dbReference type="Pfam" id="PF12802">
    <property type="entry name" value="MarR_2"/>
    <property type="match status" value="1"/>
</dbReference>
<dbReference type="SUPFAM" id="SSF100950">
    <property type="entry name" value="NagB/RpiA/CoA transferase-like"/>
    <property type="match status" value="1"/>
</dbReference>
<evidence type="ECO:0000313" key="7">
    <source>
        <dbReference type="EMBL" id="SDX60417.1"/>
    </source>
</evidence>
<dbReference type="GO" id="GO:0006352">
    <property type="term" value="P:DNA-templated transcription initiation"/>
    <property type="evidence" value="ECO:0007669"/>
    <property type="project" value="InterPro"/>
</dbReference>
<dbReference type="OrthoDB" id="58802at2"/>
<name>A0A1H3D1Z6_EUBBA</name>
<keyword evidence="2" id="KW-0805">Transcription regulation</keyword>
<dbReference type="InterPro" id="IPR013324">
    <property type="entry name" value="RNA_pol_sigma_r3/r4-like"/>
</dbReference>
<gene>
    <name evidence="7" type="ORF">SAMN04488579_10462</name>
</gene>
<dbReference type="GO" id="GO:0003677">
    <property type="term" value="F:DNA binding"/>
    <property type="evidence" value="ECO:0007669"/>
    <property type="project" value="UniProtKB-KW"/>
</dbReference>
<evidence type="ECO:0000256" key="2">
    <source>
        <dbReference type="ARBA" id="ARBA00023015"/>
    </source>
</evidence>
<proteinExistence type="inferred from homology"/>
<dbReference type="SUPFAM" id="SSF88659">
    <property type="entry name" value="Sigma3 and sigma4 domains of RNA polymerase sigma factors"/>
    <property type="match status" value="1"/>
</dbReference>
<dbReference type="InterPro" id="IPR000835">
    <property type="entry name" value="HTH_MarR-typ"/>
</dbReference>
<dbReference type="InterPro" id="IPR037171">
    <property type="entry name" value="NagB/RpiA_transferase-like"/>
</dbReference>
<dbReference type="Gene3D" id="3.40.50.1360">
    <property type="match status" value="1"/>
</dbReference>
<feature type="domain" description="Sugar-binding" evidence="5">
    <location>
        <begin position="65"/>
        <end position="308"/>
    </location>
</feature>
<evidence type="ECO:0000256" key="1">
    <source>
        <dbReference type="ARBA" id="ARBA00010466"/>
    </source>
</evidence>
<accession>A0A1H3D1Z6</accession>
<dbReference type="InterPro" id="IPR007324">
    <property type="entry name" value="Sugar-bd_dom_put"/>
</dbReference>
<evidence type="ECO:0000256" key="3">
    <source>
        <dbReference type="ARBA" id="ARBA00023125"/>
    </source>
</evidence>
<evidence type="ECO:0000259" key="5">
    <source>
        <dbReference type="Pfam" id="PF04198"/>
    </source>
</evidence>
<evidence type="ECO:0000256" key="4">
    <source>
        <dbReference type="ARBA" id="ARBA00023163"/>
    </source>
</evidence>
<dbReference type="RefSeq" id="WP_090243626.1">
    <property type="nucleotide sequence ID" value="NZ_FNOU01000004.1"/>
</dbReference>
<dbReference type="STRING" id="1528.SAMN04488579_10462"/>
<reference evidence="8" key="1">
    <citation type="submission" date="2016-10" db="EMBL/GenBank/DDBJ databases">
        <authorList>
            <person name="Varghese N."/>
            <person name="Submissions S."/>
        </authorList>
    </citation>
    <scope>NUCLEOTIDE SEQUENCE [LARGE SCALE GENOMIC DNA]</scope>
    <source>
        <strain evidence="8">VPI 5359</strain>
    </source>
</reference>
<dbReference type="GO" id="GO:0030246">
    <property type="term" value="F:carbohydrate binding"/>
    <property type="evidence" value="ECO:0007669"/>
    <property type="project" value="InterPro"/>
</dbReference>
<keyword evidence="8" id="KW-1185">Reference proteome</keyword>
<evidence type="ECO:0000313" key="8">
    <source>
        <dbReference type="Proteomes" id="UP000199652"/>
    </source>
</evidence>
<dbReference type="AlphaFoldDB" id="A0A1H3D1Z6"/>
<keyword evidence="3 7" id="KW-0238">DNA-binding</keyword>
<feature type="domain" description="HTH marR-type" evidence="6">
    <location>
        <begin position="15"/>
        <end position="52"/>
    </location>
</feature>
<protein>
    <submittedName>
        <fullName evidence="7">DNA-binding transcriptional regulator LsrR, DeoR family</fullName>
    </submittedName>
</protein>